<gene>
    <name evidence="5" type="ORF">MICPUCDRAFT_22978</name>
</gene>
<dbReference type="eggNOG" id="ENOG502QV38">
    <property type="taxonomic scope" value="Eukaryota"/>
</dbReference>
<dbReference type="AlphaFoldDB" id="C1N6M6"/>
<comment type="subcellular location">
    <subcellularLocation>
        <location evidence="1">Cytoplasmic vesicle</location>
    </subcellularLocation>
    <subcellularLocation>
        <location evidence="2">Golgi apparatus</location>
    </subcellularLocation>
</comment>
<accession>C1N6M6</accession>
<dbReference type="CDD" id="cd03572">
    <property type="entry name" value="ENTH_like_Tepsin"/>
    <property type="match status" value="1"/>
</dbReference>
<proteinExistence type="predicted"/>
<organism evidence="6">
    <name type="scientific">Micromonas pusilla (strain CCMP1545)</name>
    <name type="common">Picoplanktonic green alga</name>
    <dbReference type="NCBI Taxonomy" id="564608"/>
    <lineage>
        <taxon>Eukaryota</taxon>
        <taxon>Viridiplantae</taxon>
        <taxon>Chlorophyta</taxon>
        <taxon>Mamiellophyceae</taxon>
        <taxon>Mamiellales</taxon>
        <taxon>Mamiellaceae</taxon>
        <taxon>Micromonas</taxon>
    </lineage>
</organism>
<dbReference type="SUPFAM" id="SSF48464">
    <property type="entry name" value="ENTH/VHS domain"/>
    <property type="match status" value="1"/>
</dbReference>
<evidence type="ECO:0000256" key="2">
    <source>
        <dbReference type="ARBA" id="ARBA00004555"/>
    </source>
</evidence>
<dbReference type="InterPro" id="IPR008942">
    <property type="entry name" value="ENTH_VHS"/>
</dbReference>
<reference evidence="5 6" key="1">
    <citation type="journal article" date="2009" name="Science">
        <title>Green evolution and dynamic adaptations revealed by genomes of the marine picoeukaryotes Micromonas.</title>
        <authorList>
            <person name="Worden A.Z."/>
            <person name="Lee J.H."/>
            <person name="Mock T."/>
            <person name="Rouze P."/>
            <person name="Simmons M.P."/>
            <person name="Aerts A.L."/>
            <person name="Allen A.E."/>
            <person name="Cuvelier M.L."/>
            <person name="Derelle E."/>
            <person name="Everett M.V."/>
            <person name="Foulon E."/>
            <person name="Grimwood J."/>
            <person name="Gundlach H."/>
            <person name="Henrissat B."/>
            <person name="Napoli C."/>
            <person name="McDonald S.M."/>
            <person name="Parker M.S."/>
            <person name="Rombauts S."/>
            <person name="Salamov A."/>
            <person name="Von Dassow P."/>
            <person name="Badger J.H."/>
            <person name="Coutinho P.M."/>
            <person name="Demir E."/>
            <person name="Dubchak I."/>
            <person name="Gentemann C."/>
            <person name="Eikrem W."/>
            <person name="Gready J.E."/>
            <person name="John U."/>
            <person name="Lanier W."/>
            <person name="Lindquist E.A."/>
            <person name="Lucas S."/>
            <person name="Mayer K.F."/>
            <person name="Moreau H."/>
            <person name="Not F."/>
            <person name="Otillar R."/>
            <person name="Panaud O."/>
            <person name="Pangilinan J."/>
            <person name="Paulsen I."/>
            <person name="Piegu B."/>
            <person name="Poliakov A."/>
            <person name="Robbens S."/>
            <person name="Schmutz J."/>
            <person name="Toulza E."/>
            <person name="Wyss T."/>
            <person name="Zelensky A."/>
            <person name="Zhou K."/>
            <person name="Armbrust E.V."/>
            <person name="Bhattacharya D."/>
            <person name="Goodenough U.W."/>
            <person name="Van de Peer Y."/>
            <person name="Grigoriev I.V."/>
        </authorList>
    </citation>
    <scope>NUCLEOTIDE SEQUENCE [LARGE SCALE GENOMIC DNA]</scope>
    <source>
        <strain evidence="5 6">CCMP1545</strain>
    </source>
</reference>
<dbReference type="RefSeq" id="XP_003063759.1">
    <property type="nucleotide sequence ID" value="XM_003063713.1"/>
</dbReference>
<dbReference type="Gene3D" id="1.25.40.90">
    <property type="match status" value="1"/>
</dbReference>
<name>C1N6M6_MICPC</name>
<dbReference type="InterPro" id="IPR039273">
    <property type="entry name" value="TEPSIN"/>
</dbReference>
<sequence>MDALRGAVASAVHRGSDAVDAFARHRKIDAVCVDDAKPAAVYLLEELATATRSWPTDALDDVAAHVGKRIDHSSPHVKLKALRCLKYVCQRGDARFRRAAAKHCAARVRACVAHRGPPDEHRGDAPHEAVRDQATEAIAAMFPKDEVRSIHWSPYDPVRVVDADP</sequence>
<dbReference type="GO" id="GO:0032588">
    <property type="term" value="C:trans-Golgi network membrane"/>
    <property type="evidence" value="ECO:0007669"/>
    <property type="project" value="TreeGrafter"/>
</dbReference>
<evidence type="ECO:0000256" key="1">
    <source>
        <dbReference type="ARBA" id="ARBA00004541"/>
    </source>
</evidence>
<dbReference type="GeneID" id="9689020"/>
<evidence type="ECO:0000313" key="5">
    <source>
        <dbReference type="EMBL" id="EEH52132.1"/>
    </source>
</evidence>
<dbReference type="EMBL" id="GG663749">
    <property type="protein sequence ID" value="EEH52132.1"/>
    <property type="molecule type" value="Genomic_DNA"/>
</dbReference>
<dbReference type="OMA" id="RGDAPHE"/>
<dbReference type="GO" id="GO:0031410">
    <property type="term" value="C:cytoplasmic vesicle"/>
    <property type="evidence" value="ECO:0007669"/>
    <property type="project" value="UniProtKB-SubCell"/>
</dbReference>
<dbReference type="PANTHER" id="PTHR21514:SF0">
    <property type="entry name" value="AP-4 COMPLEX ACCESSORY SUBUNIT TEPSIN"/>
    <property type="match status" value="1"/>
</dbReference>
<keyword evidence="6" id="KW-1185">Reference proteome</keyword>
<protein>
    <submittedName>
        <fullName evidence="5">Predicted protein</fullName>
    </submittedName>
</protein>
<evidence type="ECO:0000256" key="3">
    <source>
        <dbReference type="ARBA" id="ARBA00023034"/>
    </source>
</evidence>
<dbReference type="KEGG" id="mpp:MICPUCDRAFT_22978"/>
<keyword evidence="3" id="KW-0333">Golgi apparatus</keyword>
<keyword evidence="4" id="KW-0968">Cytoplasmic vesicle</keyword>
<dbReference type="OrthoDB" id="118154at2759"/>
<dbReference type="Proteomes" id="UP000001876">
    <property type="component" value="Unassembled WGS sequence"/>
</dbReference>
<evidence type="ECO:0000256" key="4">
    <source>
        <dbReference type="ARBA" id="ARBA00023329"/>
    </source>
</evidence>
<evidence type="ECO:0000313" key="6">
    <source>
        <dbReference type="Proteomes" id="UP000001876"/>
    </source>
</evidence>
<dbReference type="PANTHER" id="PTHR21514">
    <property type="entry name" value="AP-4 COMPLEX ACCESSORY SUBUNIT TEPSIN"/>
    <property type="match status" value="1"/>
</dbReference>
<dbReference type="InterPro" id="IPR035802">
    <property type="entry name" value="ENTH/VHS_tepsin"/>
</dbReference>